<reference evidence="3 4" key="1">
    <citation type="submission" date="2014-06" db="EMBL/GenBank/DDBJ databases">
        <authorList>
            <consortium name="DOE Joint Genome Institute"/>
            <person name="Kuo A."/>
            <person name="Kohler A."/>
            <person name="Nagy L.G."/>
            <person name="Floudas D."/>
            <person name="Copeland A."/>
            <person name="Barry K.W."/>
            <person name="Cichocki N."/>
            <person name="Veneault-Fourrey C."/>
            <person name="LaButti K."/>
            <person name="Lindquist E.A."/>
            <person name="Lipzen A."/>
            <person name="Lundell T."/>
            <person name="Morin E."/>
            <person name="Murat C."/>
            <person name="Sun H."/>
            <person name="Tunlid A."/>
            <person name="Henrissat B."/>
            <person name="Grigoriev I.V."/>
            <person name="Hibbett D.S."/>
            <person name="Martin F."/>
            <person name="Nordberg H.P."/>
            <person name="Cantor M.N."/>
            <person name="Hua S.X."/>
        </authorList>
    </citation>
    <scope>NUCLEOTIDE SEQUENCE [LARGE SCALE GENOMIC DNA]</scope>
    <source>
        <strain evidence="3 4">ATCC 200175</strain>
    </source>
</reference>
<feature type="domain" description="Enoyl reductase (ER)" evidence="2">
    <location>
        <begin position="19"/>
        <end position="334"/>
    </location>
</feature>
<accession>A0A0C9TVL1</accession>
<dbReference type="EMBL" id="KN819344">
    <property type="protein sequence ID" value="KIJ14328.1"/>
    <property type="molecule type" value="Genomic_DNA"/>
</dbReference>
<dbReference type="Proteomes" id="UP000053647">
    <property type="component" value="Unassembled WGS sequence"/>
</dbReference>
<dbReference type="PANTHER" id="PTHR43205">
    <property type="entry name" value="PROSTAGLANDIN REDUCTASE"/>
    <property type="match status" value="1"/>
</dbReference>
<dbReference type="InterPro" id="IPR036291">
    <property type="entry name" value="NAD(P)-bd_dom_sf"/>
</dbReference>
<dbReference type="InterPro" id="IPR041694">
    <property type="entry name" value="ADH_N_2"/>
</dbReference>
<gene>
    <name evidence="3" type="ORF">PAXINDRAFT_12978</name>
</gene>
<dbReference type="Gene3D" id="3.90.180.10">
    <property type="entry name" value="Medium-chain alcohol dehydrogenases, catalytic domain"/>
    <property type="match status" value="1"/>
</dbReference>
<keyword evidence="1" id="KW-0560">Oxidoreductase</keyword>
<protein>
    <recommendedName>
        <fullName evidence="2">Enoyl reductase (ER) domain-containing protein</fullName>
    </recommendedName>
</protein>
<dbReference type="CDD" id="cd05288">
    <property type="entry name" value="PGDH"/>
    <property type="match status" value="1"/>
</dbReference>
<evidence type="ECO:0000256" key="1">
    <source>
        <dbReference type="ARBA" id="ARBA00023002"/>
    </source>
</evidence>
<dbReference type="InterPro" id="IPR013149">
    <property type="entry name" value="ADH-like_C"/>
</dbReference>
<dbReference type="HOGENOM" id="CLU_026673_29_2_1"/>
<sequence length="347" mass="37191">MASNTFTRIVLRERPEADVLPDTFEKQTVSKDDLQAGPGEAVVQVTYLSLDPAMRGWLRDVRSYLPPVQIGEVMRAIGLGVVVQAGNESAFKEGDIVTGSFGWTEFAVMKDKALQELKPPPGSTALDFLNTLGMPGMTAYFGLNEIGQLKPGETLLVSGAAGAVGSLVCQLGKRTGAKVIALAGSDEKCAWLEGELEVDKALNYKSETFQEDLKNAVGYLDVFFDNVGGEILDLALKRLNKNARVVLCGAISAYNSSQPRGLVNYQNIIAQRAKIQGFVVFDYASQYPKAIGDLASALGDGTLKRKFHVVEGIENAPKALLMLFSGANTGKLVLKVSDEPSAGSPRL</sequence>
<dbReference type="PANTHER" id="PTHR43205:SF42">
    <property type="entry name" value="ALCOHOL DEHYDROGENASE, ZINC-CONTAINING (AFU_ORTHOLOGUE AFUA_7G04530)"/>
    <property type="match status" value="1"/>
</dbReference>
<dbReference type="Pfam" id="PF00107">
    <property type="entry name" value="ADH_zinc_N"/>
    <property type="match status" value="1"/>
</dbReference>
<organism evidence="3 4">
    <name type="scientific">Paxillus involutus ATCC 200175</name>
    <dbReference type="NCBI Taxonomy" id="664439"/>
    <lineage>
        <taxon>Eukaryota</taxon>
        <taxon>Fungi</taxon>
        <taxon>Dikarya</taxon>
        <taxon>Basidiomycota</taxon>
        <taxon>Agaricomycotina</taxon>
        <taxon>Agaricomycetes</taxon>
        <taxon>Agaricomycetidae</taxon>
        <taxon>Boletales</taxon>
        <taxon>Paxilineae</taxon>
        <taxon>Paxillaceae</taxon>
        <taxon>Paxillus</taxon>
    </lineage>
</organism>
<dbReference type="SUPFAM" id="SSF51735">
    <property type="entry name" value="NAD(P)-binding Rossmann-fold domains"/>
    <property type="match status" value="1"/>
</dbReference>
<dbReference type="Pfam" id="PF16884">
    <property type="entry name" value="ADH_N_2"/>
    <property type="match status" value="1"/>
</dbReference>
<name>A0A0C9TVL1_PAXIN</name>
<dbReference type="InterPro" id="IPR011032">
    <property type="entry name" value="GroES-like_sf"/>
</dbReference>
<dbReference type="GO" id="GO:0016628">
    <property type="term" value="F:oxidoreductase activity, acting on the CH-CH group of donors, NAD or NADP as acceptor"/>
    <property type="evidence" value="ECO:0007669"/>
    <property type="project" value="InterPro"/>
</dbReference>
<dbReference type="SUPFAM" id="SSF50129">
    <property type="entry name" value="GroES-like"/>
    <property type="match status" value="1"/>
</dbReference>
<dbReference type="SMART" id="SM00829">
    <property type="entry name" value="PKS_ER"/>
    <property type="match status" value="1"/>
</dbReference>
<reference evidence="4" key="2">
    <citation type="submission" date="2015-01" db="EMBL/GenBank/DDBJ databases">
        <title>Evolutionary Origins and Diversification of the Mycorrhizal Mutualists.</title>
        <authorList>
            <consortium name="DOE Joint Genome Institute"/>
            <consortium name="Mycorrhizal Genomics Consortium"/>
            <person name="Kohler A."/>
            <person name="Kuo A."/>
            <person name="Nagy L.G."/>
            <person name="Floudas D."/>
            <person name="Copeland A."/>
            <person name="Barry K.W."/>
            <person name="Cichocki N."/>
            <person name="Veneault-Fourrey C."/>
            <person name="LaButti K."/>
            <person name="Lindquist E.A."/>
            <person name="Lipzen A."/>
            <person name="Lundell T."/>
            <person name="Morin E."/>
            <person name="Murat C."/>
            <person name="Riley R."/>
            <person name="Ohm R."/>
            <person name="Sun H."/>
            <person name="Tunlid A."/>
            <person name="Henrissat B."/>
            <person name="Grigoriev I.V."/>
            <person name="Hibbett D.S."/>
            <person name="Martin F."/>
        </authorList>
    </citation>
    <scope>NUCLEOTIDE SEQUENCE [LARGE SCALE GENOMIC DNA]</scope>
    <source>
        <strain evidence="4">ATCC 200175</strain>
    </source>
</reference>
<evidence type="ECO:0000313" key="3">
    <source>
        <dbReference type="EMBL" id="KIJ14328.1"/>
    </source>
</evidence>
<dbReference type="Gene3D" id="3.40.50.720">
    <property type="entry name" value="NAD(P)-binding Rossmann-like Domain"/>
    <property type="match status" value="1"/>
</dbReference>
<dbReference type="AlphaFoldDB" id="A0A0C9TVL1"/>
<dbReference type="OrthoDB" id="809632at2759"/>
<dbReference type="InterPro" id="IPR045010">
    <property type="entry name" value="MDR_fam"/>
</dbReference>
<evidence type="ECO:0000313" key="4">
    <source>
        <dbReference type="Proteomes" id="UP000053647"/>
    </source>
</evidence>
<proteinExistence type="predicted"/>
<keyword evidence="4" id="KW-1185">Reference proteome</keyword>
<dbReference type="FunFam" id="3.40.50.720:FF:000121">
    <property type="entry name" value="Prostaglandin reductase 2"/>
    <property type="match status" value="1"/>
</dbReference>
<evidence type="ECO:0000259" key="2">
    <source>
        <dbReference type="SMART" id="SM00829"/>
    </source>
</evidence>
<dbReference type="InterPro" id="IPR020843">
    <property type="entry name" value="ER"/>
</dbReference>